<comment type="caution">
    <text evidence="6">The sequence shown here is derived from an EMBL/GenBank/DDBJ whole genome shotgun (WGS) entry which is preliminary data.</text>
</comment>
<protein>
    <submittedName>
        <fullName evidence="6">Small ribosomal subunit Rsm22 family protein</fullName>
    </submittedName>
</protein>
<evidence type="ECO:0000256" key="5">
    <source>
        <dbReference type="SAM" id="MobiDB-lite"/>
    </source>
</evidence>
<feature type="compositionally biased region" description="Basic and acidic residues" evidence="5">
    <location>
        <begin position="19"/>
        <end position="29"/>
    </location>
</feature>
<dbReference type="Pfam" id="PF09243">
    <property type="entry name" value="Rsm22"/>
    <property type="match status" value="1"/>
</dbReference>
<dbReference type="GO" id="GO:0051536">
    <property type="term" value="F:iron-sulfur cluster binding"/>
    <property type="evidence" value="ECO:0007669"/>
    <property type="project" value="UniProtKB-KW"/>
</dbReference>
<gene>
    <name evidence="6" type="ORF">H9894_06310</name>
</gene>
<dbReference type="AlphaFoldDB" id="A0A9D1PWU6"/>
<organism evidence="6 7">
    <name type="scientific">Candidatus Desulfovibrio intestinipullorum</name>
    <dbReference type="NCBI Taxonomy" id="2838536"/>
    <lineage>
        <taxon>Bacteria</taxon>
        <taxon>Pseudomonadati</taxon>
        <taxon>Thermodesulfobacteriota</taxon>
        <taxon>Desulfovibrionia</taxon>
        <taxon>Desulfovibrionales</taxon>
        <taxon>Desulfovibrionaceae</taxon>
        <taxon>Desulfovibrio</taxon>
    </lineage>
</organism>
<dbReference type="GO" id="GO:0046872">
    <property type="term" value="F:metal ion binding"/>
    <property type="evidence" value="ECO:0007669"/>
    <property type="project" value="UniProtKB-KW"/>
</dbReference>
<keyword evidence="1" id="KW-0479">Metal-binding</keyword>
<evidence type="ECO:0000313" key="7">
    <source>
        <dbReference type="Proteomes" id="UP000886752"/>
    </source>
</evidence>
<sequence>MERNRHARAQGLRPGGMRQADRRNRKTFDRSSAGTGYREQPVFLADLVRRDNLFIEPAGKDHLNDLLYRAIDAVCPLKGNHRRDLPDNIVALSRMLTVNRAELQRPYWVSAPLTSAYVHYFLPWNIFRLTRLFSGLKLPAPPAEGEYFMLDLGSGPLTLPLALWLASPEWRARRLTLMAVDCAGHPLHIGKTLLDTMARMEGYEPWKVHLVQAPLTQGLRRAGALAQKGLSPWLVSAANVLNELPPARRRHGDEEDGAAGERSRHEEVLKGVTALLRKGQPGARALFVEPGTRLGGLTLMYLRALACETKLSVYGPCPHEGLCPLYRDEYGDDCNQDEYGSEYGEDEADALLDSLEELDETAEVSGAVAAVRQGRVSRLAGRSWCHATFGSEGVSRRLADLSARTGFAKESLSLSWLLLGAHSGDQPAQGTCTGTNLQEEEHAQNAQDAAREGMELLRLRLISQPFRVPGSRGLCRYACSSHGLILLDNAADLANGALLTLRLEKDALARARVDERSGALCLSLRRAGEQGHAGAGRGRRPRTEAGSDALPDRYGTARQGRQGRQDRRPGRRPDSNTRREAGRPAGRGQTPGPGAGRKADRAR</sequence>
<keyword evidence="3" id="KW-0408">Iron</keyword>
<evidence type="ECO:0000256" key="1">
    <source>
        <dbReference type="ARBA" id="ARBA00022723"/>
    </source>
</evidence>
<dbReference type="GO" id="GO:0006412">
    <property type="term" value="P:translation"/>
    <property type="evidence" value="ECO:0007669"/>
    <property type="project" value="InterPro"/>
</dbReference>
<feature type="region of interest" description="Disordered" evidence="5">
    <location>
        <begin position="1"/>
        <end position="34"/>
    </location>
</feature>
<evidence type="ECO:0000313" key="6">
    <source>
        <dbReference type="EMBL" id="HIW00788.1"/>
    </source>
</evidence>
<dbReference type="Proteomes" id="UP000886752">
    <property type="component" value="Unassembled WGS sequence"/>
</dbReference>
<evidence type="ECO:0000256" key="3">
    <source>
        <dbReference type="ARBA" id="ARBA00023004"/>
    </source>
</evidence>
<dbReference type="InterPro" id="IPR015324">
    <property type="entry name" value="Ribosomal_Rsm22-like"/>
</dbReference>
<reference evidence="6" key="1">
    <citation type="journal article" date="2021" name="PeerJ">
        <title>Extensive microbial diversity within the chicken gut microbiome revealed by metagenomics and culture.</title>
        <authorList>
            <person name="Gilroy R."/>
            <person name="Ravi A."/>
            <person name="Getino M."/>
            <person name="Pursley I."/>
            <person name="Horton D.L."/>
            <person name="Alikhan N.F."/>
            <person name="Baker D."/>
            <person name="Gharbi K."/>
            <person name="Hall N."/>
            <person name="Watson M."/>
            <person name="Adriaenssens E.M."/>
            <person name="Foster-Nyarko E."/>
            <person name="Jarju S."/>
            <person name="Secka A."/>
            <person name="Antonio M."/>
            <person name="Oren A."/>
            <person name="Chaudhuri R.R."/>
            <person name="La Ragione R."/>
            <person name="Hildebrand F."/>
            <person name="Pallen M.J."/>
        </authorList>
    </citation>
    <scope>NUCLEOTIDE SEQUENCE</scope>
    <source>
        <strain evidence="6">ChiHecec2B26-446</strain>
    </source>
</reference>
<proteinExistence type="predicted"/>
<keyword evidence="4" id="KW-0411">Iron-sulfur</keyword>
<feature type="region of interest" description="Disordered" evidence="5">
    <location>
        <begin position="245"/>
        <end position="265"/>
    </location>
</feature>
<keyword evidence="2" id="KW-0809">Transit peptide</keyword>
<reference evidence="6" key="2">
    <citation type="submission" date="2021-04" db="EMBL/GenBank/DDBJ databases">
        <authorList>
            <person name="Gilroy R."/>
        </authorList>
    </citation>
    <scope>NUCLEOTIDE SEQUENCE</scope>
    <source>
        <strain evidence="6">ChiHecec2B26-446</strain>
    </source>
</reference>
<dbReference type="GO" id="GO:0008168">
    <property type="term" value="F:methyltransferase activity"/>
    <property type="evidence" value="ECO:0007669"/>
    <property type="project" value="InterPro"/>
</dbReference>
<evidence type="ECO:0000256" key="2">
    <source>
        <dbReference type="ARBA" id="ARBA00022946"/>
    </source>
</evidence>
<feature type="compositionally biased region" description="Basic and acidic residues" evidence="5">
    <location>
        <begin position="563"/>
        <end position="582"/>
    </location>
</feature>
<accession>A0A9D1PWU6</accession>
<dbReference type="EMBL" id="DXHV01000062">
    <property type="protein sequence ID" value="HIW00788.1"/>
    <property type="molecule type" value="Genomic_DNA"/>
</dbReference>
<feature type="region of interest" description="Disordered" evidence="5">
    <location>
        <begin position="527"/>
        <end position="603"/>
    </location>
</feature>
<name>A0A9D1PWU6_9BACT</name>
<evidence type="ECO:0000256" key="4">
    <source>
        <dbReference type="ARBA" id="ARBA00023014"/>
    </source>
</evidence>